<dbReference type="PANTHER" id="PTHR33048:SF47">
    <property type="entry name" value="INTEGRAL MEMBRANE PROTEIN-RELATED"/>
    <property type="match status" value="1"/>
</dbReference>
<evidence type="ECO:0000256" key="5">
    <source>
        <dbReference type="ARBA" id="ARBA00038359"/>
    </source>
</evidence>
<comment type="similarity">
    <text evidence="5">Belongs to the SAT4 family.</text>
</comment>
<evidence type="ECO:0000259" key="8">
    <source>
        <dbReference type="Pfam" id="PF20684"/>
    </source>
</evidence>
<feature type="transmembrane region" description="Helical" evidence="7">
    <location>
        <begin position="183"/>
        <end position="201"/>
    </location>
</feature>
<protein>
    <recommendedName>
        <fullName evidence="8">Rhodopsin domain-containing protein</fullName>
    </recommendedName>
</protein>
<evidence type="ECO:0000256" key="4">
    <source>
        <dbReference type="ARBA" id="ARBA00023136"/>
    </source>
</evidence>
<feature type="transmembrane region" description="Helical" evidence="7">
    <location>
        <begin position="50"/>
        <end position="73"/>
    </location>
</feature>
<keyword evidence="4 7" id="KW-0472">Membrane</keyword>
<organism evidence="9 10">
    <name type="scientific">Monilinia fructicola</name>
    <name type="common">Brown rot fungus</name>
    <name type="synonym">Ciboria fructicola</name>
    <dbReference type="NCBI Taxonomy" id="38448"/>
    <lineage>
        <taxon>Eukaryota</taxon>
        <taxon>Fungi</taxon>
        <taxon>Dikarya</taxon>
        <taxon>Ascomycota</taxon>
        <taxon>Pezizomycotina</taxon>
        <taxon>Leotiomycetes</taxon>
        <taxon>Helotiales</taxon>
        <taxon>Sclerotiniaceae</taxon>
        <taxon>Monilinia</taxon>
    </lineage>
</organism>
<feature type="transmembrane region" description="Helical" evidence="7">
    <location>
        <begin position="252"/>
        <end position="272"/>
    </location>
</feature>
<dbReference type="Pfam" id="PF20684">
    <property type="entry name" value="Fung_rhodopsin"/>
    <property type="match status" value="1"/>
</dbReference>
<dbReference type="AlphaFoldDB" id="A0A5M9J6G6"/>
<evidence type="ECO:0000256" key="2">
    <source>
        <dbReference type="ARBA" id="ARBA00022692"/>
    </source>
</evidence>
<feature type="transmembrane region" description="Helical" evidence="7">
    <location>
        <begin position="20"/>
        <end position="38"/>
    </location>
</feature>
<name>A0A5M9J6G6_MONFR</name>
<keyword evidence="10" id="KW-1185">Reference proteome</keyword>
<evidence type="ECO:0000256" key="7">
    <source>
        <dbReference type="SAM" id="Phobius"/>
    </source>
</evidence>
<dbReference type="EMBL" id="VICG01000015">
    <property type="protein sequence ID" value="KAA8564337.1"/>
    <property type="molecule type" value="Genomic_DNA"/>
</dbReference>
<keyword evidence="3 7" id="KW-1133">Transmembrane helix</keyword>
<evidence type="ECO:0000256" key="6">
    <source>
        <dbReference type="SAM" id="MobiDB-lite"/>
    </source>
</evidence>
<reference evidence="9 10" key="1">
    <citation type="submission" date="2019-06" db="EMBL/GenBank/DDBJ databases">
        <title>Genome Sequence of the Brown Rot Fungal Pathogen Monilinia fructicola.</title>
        <authorList>
            <person name="De Miccolis Angelini R.M."/>
            <person name="Landi L."/>
            <person name="Abate D."/>
            <person name="Pollastro S."/>
            <person name="Romanazzi G."/>
            <person name="Faretra F."/>
        </authorList>
    </citation>
    <scope>NUCLEOTIDE SEQUENCE [LARGE SCALE GENOMIC DNA]</scope>
    <source>
        <strain evidence="9 10">Mfrc123</strain>
    </source>
</reference>
<feature type="transmembrane region" description="Helical" evidence="7">
    <location>
        <begin position="213"/>
        <end position="232"/>
    </location>
</feature>
<sequence>MSLKTPTYPGINLNADEGPLLKAVSYAFISLTVMTIAVRSFSRWYTKISFGLDDLFILIAAILSIAYTAIILVEVQDNFYGQHIGKSDSQHLEAYMKGLYLLAITYPVALSMSKLSLLALYWRVFAVTGGRIPILLAGGVNGAWGFAALFVGIFSCHPIQGFWDSSIPAKCINYPVFFTSNEAFTILFDIVVLFIPVWFIAQIKRSVGERISISSTFLLGLVVTVVSAIRLWRLVVAQRLPSLDSTFNEIDAGLWAIIELNLWILVASIPTFRPLLGKISRQCSAKRSGINVSGSGGSSEHPLSKIRSKTTTGTFFQKQQRNLDLDTESVFGFGDLRGGMESQGSGGSEMDVERSGTSGRAGTAVSGDSGYDDGLSITVVDVEGSRNAYGYACPRSKDGSCSMEEEGLSMEMRDLAGIRVQKDGARDCKRNAGVWRVQSG</sequence>
<comment type="caution">
    <text evidence="9">The sequence shown here is derived from an EMBL/GenBank/DDBJ whole genome shotgun (WGS) entry which is preliminary data.</text>
</comment>
<gene>
    <name evidence="9" type="ORF">EYC84_011281</name>
</gene>
<evidence type="ECO:0000313" key="9">
    <source>
        <dbReference type="EMBL" id="KAA8564337.1"/>
    </source>
</evidence>
<dbReference type="InterPro" id="IPR052337">
    <property type="entry name" value="SAT4-like"/>
</dbReference>
<accession>A0A5M9J6G6</accession>
<dbReference type="PANTHER" id="PTHR33048">
    <property type="entry name" value="PTH11-LIKE INTEGRAL MEMBRANE PROTEIN (AFU_ORTHOLOGUE AFUA_5G11245)"/>
    <property type="match status" value="1"/>
</dbReference>
<dbReference type="GO" id="GO:0016020">
    <property type="term" value="C:membrane"/>
    <property type="evidence" value="ECO:0007669"/>
    <property type="project" value="UniProtKB-SubCell"/>
</dbReference>
<keyword evidence="2 7" id="KW-0812">Transmembrane</keyword>
<proteinExistence type="inferred from homology"/>
<dbReference type="VEuPathDB" id="FungiDB:MFRU_043g00220"/>
<feature type="transmembrane region" description="Helical" evidence="7">
    <location>
        <begin position="99"/>
        <end position="122"/>
    </location>
</feature>
<evidence type="ECO:0000313" key="10">
    <source>
        <dbReference type="Proteomes" id="UP000322873"/>
    </source>
</evidence>
<dbReference type="InterPro" id="IPR049326">
    <property type="entry name" value="Rhodopsin_dom_fungi"/>
</dbReference>
<feature type="transmembrane region" description="Helical" evidence="7">
    <location>
        <begin position="134"/>
        <end position="154"/>
    </location>
</feature>
<evidence type="ECO:0000256" key="1">
    <source>
        <dbReference type="ARBA" id="ARBA00004141"/>
    </source>
</evidence>
<feature type="domain" description="Rhodopsin" evidence="8">
    <location>
        <begin position="39"/>
        <end position="277"/>
    </location>
</feature>
<dbReference type="Proteomes" id="UP000322873">
    <property type="component" value="Unassembled WGS sequence"/>
</dbReference>
<evidence type="ECO:0000256" key="3">
    <source>
        <dbReference type="ARBA" id="ARBA00022989"/>
    </source>
</evidence>
<comment type="subcellular location">
    <subcellularLocation>
        <location evidence="1">Membrane</location>
        <topology evidence="1">Multi-pass membrane protein</topology>
    </subcellularLocation>
</comment>
<feature type="region of interest" description="Disordered" evidence="6">
    <location>
        <begin position="338"/>
        <end position="368"/>
    </location>
</feature>